<feature type="region of interest" description="Disordered" evidence="7">
    <location>
        <begin position="310"/>
        <end position="367"/>
    </location>
</feature>
<keyword evidence="3 6" id="KW-0256">Endoplasmic reticulum</keyword>
<dbReference type="RefSeq" id="XP_033462545.1">
    <property type="nucleotide sequence ID" value="XM_033604304.1"/>
</dbReference>
<reference evidence="10" key="1">
    <citation type="submission" date="2020-01" db="EMBL/GenBank/DDBJ databases">
        <authorList>
            <consortium name="DOE Joint Genome Institute"/>
            <person name="Haridas S."/>
            <person name="Albert R."/>
            <person name="Binder M."/>
            <person name="Bloem J."/>
            <person name="Labutti K."/>
            <person name="Salamov A."/>
            <person name="Andreopoulos B."/>
            <person name="Baker S.E."/>
            <person name="Barry K."/>
            <person name="Bills G."/>
            <person name="Bluhm B.H."/>
            <person name="Cannon C."/>
            <person name="Castanera R."/>
            <person name="Culley D.E."/>
            <person name="Daum C."/>
            <person name="Ezra D."/>
            <person name="Gonzalez J.B."/>
            <person name="Henrissat B."/>
            <person name="Kuo A."/>
            <person name="Liang C."/>
            <person name="Lipzen A."/>
            <person name="Lutzoni F."/>
            <person name="Magnuson J."/>
            <person name="Mondo S."/>
            <person name="Nolan M."/>
            <person name="Ohm R."/>
            <person name="Pangilinan J."/>
            <person name="Park H.-J."/>
            <person name="Ramirez L."/>
            <person name="Alfaro M."/>
            <person name="Sun H."/>
            <person name="Tritt A."/>
            <person name="Yoshinaga Y."/>
            <person name="Zwiers L.-H."/>
            <person name="Turgeon B.G."/>
            <person name="Goodwin S.B."/>
            <person name="Spatafora J.W."/>
            <person name="Crous P.W."/>
            <person name="Grigoriev I.V."/>
        </authorList>
    </citation>
    <scope>NUCLEOTIDE SEQUENCE</scope>
    <source>
        <strain evidence="10">CBS 342.82</strain>
    </source>
</reference>
<dbReference type="InterPro" id="IPR003388">
    <property type="entry name" value="Reticulon"/>
</dbReference>
<evidence type="ECO:0000256" key="4">
    <source>
        <dbReference type="ARBA" id="ARBA00022989"/>
    </source>
</evidence>
<dbReference type="GeneID" id="54362104"/>
<feature type="transmembrane region" description="Helical" evidence="6">
    <location>
        <begin position="107"/>
        <end position="125"/>
    </location>
</feature>
<reference evidence="10" key="3">
    <citation type="submission" date="2025-08" db="UniProtKB">
        <authorList>
            <consortium name="RefSeq"/>
        </authorList>
    </citation>
    <scope>IDENTIFICATION</scope>
    <source>
        <strain evidence="10">CBS 342.82</strain>
    </source>
</reference>
<dbReference type="Pfam" id="PF02453">
    <property type="entry name" value="Reticulon"/>
    <property type="match status" value="1"/>
</dbReference>
<name>A0A6J3MD40_9PEZI</name>
<dbReference type="OrthoDB" id="567788at2759"/>
<evidence type="ECO:0000256" key="5">
    <source>
        <dbReference type="ARBA" id="ARBA00023136"/>
    </source>
</evidence>
<feature type="transmembrane region" description="Helical" evidence="6">
    <location>
        <begin position="131"/>
        <end position="150"/>
    </location>
</feature>
<dbReference type="GO" id="GO:0005789">
    <property type="term" value="C:endoplasmic reticulum membrane"/>
    <property type="evidence" value="ECO:0007669"/>
    <property type="project" value="UniProtKB-SubCell"/>
</dbReference>
<keyword evidence="2 6" id="KW-0812">Transmembrane</keyword>
<dbReference type="PROSITE" id="PS50845">
    <property type="entry name" value="RETICULON"/>
    <property type="match status" value="1"/>
</dbReference>
<evidence type="ECO:0000256" key="2">
    <source>
        <dbReference type="ARBA" id="ARBA00022692"/>
    </source>
</evidence>
<evidence type="ECO:0000256" key="6">
    <source>
        <dbReference type="RuleBase" id="RU363132"/>
    </source>
</evidence>
<evidence type="ECO:0000259" key="8">
    <source>
        <dbReference type="PROSITE" id="PS50845"/>
    </source>
</evidence>
<proteinExistence type="predicted"/>
<keyword evidence="5 6" id="KW-0472">Membrane</keyword>
<comment type="subcellular location">
    <subcellularLocation>
        <location evidence="1 6">Endoplasmic reticulum membrane</location>
        <topology evidence="1 6">Multi-pass membrane protein</topology>
    </subcellularLocation>
</comment>
<feature type="transmembrane region" description="Helical" evidence="6">
    <location>
        <begin position="221"/>
        <end position="239"/>
    </location>
</feature>
<dbReference type="AlphaFoldDB" id="A0A6J3MD40"/>
<protein>
    <recommendedName>
        <fullName evidence="6">Reticulon-like protein</fullName>
    </recommendedName>
</protein>
<evidence type="ECO:0000256" key="3">
    <source>
        <dbReference type="ARBA" id="ARBA00022824"/>
    </source>
</evidence>
<reference evidence="10" key="2">
    <citation type="submission" date="2020-04" db="EMBL/GenBank/DDBJ databases">
        <authorList>
            <consortium name="NCBI Genome Project"/>
        </authorList>
    </citation>
    <scope>NUCLEOTIDE SEQUENCE</scope>
    <source>
        <strain evidence="10">CBS 342.82</strain>
    </source>
</reference>
<evidence type="ECO:0000313" key="9">
    <source>
        <dbReference type="Proteomes" id="UP000504637"/>
    </source>
</evidence>
<feature type="domain" description="Reticulon" evidence="8">
    <location>
        <begin position="93"/>
        <end position="290"/>
    </location>
</feature>
<keyword evidence="9" id="KW-1185">Reference proteome</keyword>
<keyword evidence="4 6" id="KW-1133">Transmembrane helix</keyword>
<evidence type="ECO:0000256" key="7">
    <source>
        <dbReference type="SAM" id="MobiDB-lite"/>
    </source>
</evidence>
<evidence type="ECO:0000256" key="1">
    <source>
        <dbReference type="ARBA" id="ARBA00004477"/>
    </source>
</evidence>
<gene>
    <name evidence="10" type="ORF">K489DRAFT_378054</name>
</gene>
<organism evidence="10">
    <name type="scientific">Dissoconium aciculare CBS 342.82</name>
    <dbReference type="NCBI Taxonomy" id="1314786"/>
    <lineage>
        <taxon>Eukaryota</taxon>
        <taxon>Fungi</taxon>
        <taxon>Dikarya</taxon>
        <taxon>Ascomycota</taxon>
        <taxon>Pezizomycotina</taxon>
        <taxon>Dothideomycetes</taxon>
        <taxon>Dothideomycetidae</taxon>
        <taxon>Mycosphaerellales</taxon>
        <taxon>Dissoconiaceae</taxon>
        <taxon>Dissoconium</taxon>
    </lineage>
</organism>
<dbReference type="Proteomes" id="UP000504637">
    <property type="component" value="Unplaced"/>
</dbReference>
<feature type="region of interest" description="Disordered" evidence="7">
    <location>
        <begin position="1"/>
        <end position="21"/>
    </location>
</feature>
<accession>A0A6J3MD40</accession>
<evidence type="ECO:0000313" key="10">
    <source>
        <dbReference type="RefSeq" id="XP_033462545.1"/>
    </source>
</evidence>
<sequence>MANQYPNLAPNGSLNSDRPNTIISNIQDSATSTVNSISQSQAVQDIANGPVVEKARAEVDNTKNEFSNLAASRQTPQTQTINGQALTHYHSFFYNLLSWENPRATSISYAAIVSLIFTLRYVPVARYVLRAIYLLLGLTAAAEMIGKYAVGNGFASKMRPKRYYTIPRETLESILADVEELINFFVIEFQRIVFAEDVYMTVGAFSTSFITYWLIKFMPTWGIVLFFTTVIFFTPLAYMQNREIIDSQIASAQNLVNEQTEQLRDIAAQHTNKAVEMSQAAYQEYSAKAQELLGQTKKAAVDKGIVSPETAEKAVPEKSRFSSETTHKVLPDSPLASHDFPTAPKLEPAGQPFASEPAVAPPQPLAS</sequence>
<feature type="compositionally biased region" description="Basic and acidic residues" evidence="7">
    <location>
        <begin position="310"/>
        <end position="330"/>
    </location>
</feature>